<dbReference type="HAMAP" id="MF_01014">
    <property type="entry name" value="HisA"/>
    <property type="match status" value="1"/>
</dbReference>
<dbReference type="UniPathway" id="UPA00031">
    <property type="reaction ID" value="UER00009"/>
</dbReference>
<dbReference type="Gene3D" id="3.20.20.70">
    <property type="entry name" value="Aldolase class I"/>
    <property type="match status" value="1"/>
</dbReference>
<comment type="similarity">
    <text evidence="4 12 13">Belongs to the HisA/HisF family.</text>
</comment>
<keyword evidence="8 12" id="KW-0028">Amino-acid biosynthesis</keyword>
<keyword evidence="10 12" id="KW-0413">Isomerase</keyword>
<keyword evidence="7 12" id="KW-0963">Cytoplasm</keyword>
<keyword evidence="9 12" id="KW-0368">Histidine biosynthesis</keyword>
<dbReference type="GO" id="GO:0000105">
    <property type="term" value="P:L-histidine biosynthetic process"/>
    <property type="evidence" value="ECO:0007669"/>
    <property type="project" value="UniProtKB-UniRule"/>
</dbReference>
<dbReference type="EC" id="5.3.1.16" evidence="5 12"/>
<dbReference type="PANTHER" id="PTHR43090:SF7">
    <property type="entry name" value="1-(5-PHOSPHORIBOSYL)-5-[(5-PHOSPHORIBOSYLAMINO)METHYLIDENEAMINO] IMIDAZOLE-4-CARBOXAMIDE ISOMERASE"/>
    <property type="match status" value="1"/>
</dbReference>
<keyword evidence="16" id="KW-1185">Reference proteome</keyword>
<reference evidence="15 16" key="1">
    <citation type="submission" date="2020-04" db="EMBL/GenBank/DDBJ databases">
        <authorList>
            <consortium name="Genoscope - CEA"/>
            <person name="William W."/>
        </authorList>
    </citation>
    <scope>NUCLEOTIDE SEQUENCE [LARGE SCALE GENOMIC DNA]</scope>
    <source>
        <strain evidence="15 16">SG7</strain>
    </source>
</reference>
<dbReference type="SUPFAM" id="SSF51366">
    <property type="entry name" value="Ribulose-phoshate binding barrel"/>
    <property type="match status" value="1"/>
</dbReference>
<dbReference type="InterPro" id="IPR044524">
    <property type="entry name" value="Isoase_HisA-like"/>
</dbReference>
<evidence type="ECO:0000313" key="15">
    <source>
        <dbReference type="EMBL" id="CAB3289643.1"/>
    </source>
</evidence>
<dbReference type="GO" id="GO:0000162">
    <property type="term" value="P:L-tryptophan biosynthetic process"/>
    <property type="evidence" value="ECO:0007669"/>
    <property type="project" value="TreeGrafter"/>
</dbReference>
<comment type="subcellular location">
    <subcellularLocation>
        <location evidence="2 12 14">Cytoplasm</location>
    </subcellularLocation>
</comment>
<dbReference type="FunFam" id="3.20.20.70:FF:000009">
    <property type="entry name" value="1-(5-phosphoribosyl)-5-[(5-phosphoribosylamino)methylideneamino] imidazole-4-carboxamide isomerase"/>
    <property type="match status" value="1"/>
</dbReference>
<evidence type="ECO:0000256" key="3">
    <source>
        <dbReference type="ARBA" id="ARBA00005133"/>
    </source>
</evidence>
<evidence type="ECO:0000256" key="4">
    <source>
        <dbReference type="ARBA" id="ARBA00009667"/>
    </source>
</evidence>
<evidence type="ECO:0000313" key="16">
    <source>
        <dbReference type="Proteomes" id="UP000679213"/>
    </source>
</evidence>
<evidence type="ECO:0000256" key="12">
    <source>
        <dbReference type="HAMAP-Rule" id="MF_01014"/>
    </source>
</evidence>
<evidence type="ECO:0000256" key="6">
    <source>
        <dbReference type="ARBA" id="ARBA00018464"/>
    </source>
</evidence>
<dbReference type="AlphaFoldDB" id="A0A8D6PTG5"/>
<proteinExistence type="inferred from homology"/>
<dbReference type="KEGG" id="mesg:MLAUSG7_1339"/>
<feature type="active site" description="Proton acceptor" evidence="12">
    <location>
        <position position="8"/>
    </location>
</feature>
<protein>
    <recommendedName>
        <fullName evidence="6 12">1-(5-phosphoribosyl)-5-[(5-phosphoribosylamino)methylideneamino] imidazole-4-carboxamide isomerase</fullName>
        <ecNumber evidence="5 12">5.3.1.16</ecNumber>
    </recommendedName>
    <alternativeName>
        <fullName evidence="11 12">Phosphoribosylformimino-5-aminoimidazole carboxamide ribotide isomerase</fullName>
    </alternativeName>
</protein>
<evidence type="ECO:0000256" key="2">
    <source>
        <dbReference type="ARBA" id="ARBA00004496"/>
    </source>
</evidence>
<dbReference type="GO" id="GO:0003949">
    <property type="term" value="F:1-(5-phosphoribosyl)-5-[(5-phosphoribosylamino)methylideneamino]imidazole-4-carboxamide isomerase activity"/>
    <property type="evidence" value="ECO:0007669"/>
    <property type="project" value="UniProtKB-UniRule"/>
</dbReference>
<accession>A0A8D6PTG5</accession>
<evidence type="ECO:0000256" key="13">
    <source>
        <dbReference type="RuleBase" id="RU003657"/>
    </source>
</evidence>
<dbReference type="Pfam" id="PF00977">
    <property type="entry name" value="His_biosynth"/>
    <property type="match status" value="1"/>
</dbReference>
<dbReference type="EMBL" id="LR792632">
    <property type="protein sequence ID" value="CAB3289643.1"/>
    <property type="molecule type" value="Genomic_DNA"/>
</dbReference>
<name>A0A8D6PTG5_9EURY</name>
<dbReference type="GO" id="GO:0005737">
    <property type="term" value="C:cytoplasm"/>
    <property type="evidence" value="ECO:0007669"/>
    <property type="project" value="UniProtKB-SubCell"/>
</dbReference>
<organism evidence="15 16">
    <name type="scientific">Methanocaldococcus lauensis</name>
    <dbReference type="NCBI Taxonomy" id="2546128"/>
    <lineage>
        <taxon>Archaea</taxon>
        <taxon>Methanobacteriati</taxon>
        <taxon>Methanobacteriota</taxon>
        <taxon>Methanomada group</taxon>
        <taxon>Methanococci</taxon>
        <taxon>Methanococcales</taxon>
        <taxon>Methanocaldococcaceae</taxon>
        <taxon>Methanocaldococcus</taxon>
    </lineage>
</organism>
<dbReference type="RefSeq" id="WP_214399658.1">
    <property type="nucleotide sequence ID" value="NZ_LR792632.1"/>
</dbReference>
<gene>
    <name evidence="12 15" type="primary">hisA</name>
    <name evidence="15" type="ORF">MLAUSG7_1339</name>
</gene>
<dbReference type="PANTHER" id="PTHR43090">
    <property type="entry name" value="1-(5-PHOSPHORIBOSYL)-5-[(5-PHOSPHORIBOSYLAMINO)METHYLIDENEAMINO] IMIDAZOLE-4-CARBOXAMIDE ISOMERASE"/>
    <property type="match status" value="1"/>
</dbReference>
<dbReference type="InterPro" id="IPR013785">
    <property type="entry name" value="Aldolase_TIM"/>
</dbReference>
<feature type="active site" description="Proton donor" evidence="12">
    <location>
        <position position="129"/>
    </location>
</feature>
<dbReference type="NCBIfam" id="TIGR00007">
    <property type="entry name" value="1-(5-phosphoribosyl)-5-[(5-phosphoribosylamino)methylideneamino]imidazole-4-carboxamide isomerase"/>
    <property type="match status" value="1"/>
</dbReference>
<sequence>MIVIPAVDLKDKKCVQLIQGDPNKKHLEINNPVEVAKKFVNEGAEYLHIIDLDAALGSGNNRDIIKEIVKSVNVPVEVGGGIRSLEVAKELINMGVDRIILGTKAILEPDFVDILTNEIGRDKIVLAVECKNGKVAVKGWKETIDKTPIQVIKEFEDKVGYILFTNVDVEGLLKGINIDIVKDLVENTDIPIIYSGGVTTLKDIEILKDIGVYGVVIGSALYKGYINLKEVIKLLELEIERKL</sequence>
<evidence type="ECO:0000256" key="11">
    <source>
        <dbReference type="ARBA" id="ARBA00030547"/>
    </source>
</evidence>
<evidence type="ECO:0000256" key="5">
    <source>
        <dbReference type="ARBA" id="ARBA00012550"/>
    </source>
</evidence>
<dbReference type="Proteomes" id="UP000679213">
    <property type="component" value="Chromosome I"/>
</dbReference>
<evidence type="ECO:0000256" key="9">
    <source>
        <dbReference type="ARBA" id="ARBA00023102"/>
    </source>
</evidence>
<dbReference type="InterPro" id="IPR006062">
    <property type="entry name" value="His_biosynth"/>
</dbReference>
<evidence type="ECO:0000256" key="8">
    <source>
        <dbReference type="ARBA" id="ARBA00022605"/>
    </source>
</evidence>
<dbReference type="InterPro" id="IPR023016">
    <property type="entry name" value="HisA/PriA"/>
</dbReference>
<evidence type="ECO:0000256" key="10">
    <source>
        <dbReference type="ARBA" id="ARBA00023235"/>
    </source>
</evidence>
<evidence type="ECO:0000256" key="1">
    <source>
        <dbReference type="ARBA" id="ARBA00000901"/>
    </source>
</evidence>
<dbReference type="InterPro" id="IPR006063">
    <property type="entry name" value="HisA_bact_arch"/>
</dbReference>
<evidence type="ECO:0000256" key="7">
    <source>
        <dbReference type="ARBA" id="ARBA00022490"/>
    </source>
</evidence>
<evidence type="ECO:0000256" key="14">
    <source>
        <dbReference type="RuleBase" id="RU003658"/>
    </source>
</evidence>
<dbReference type="InterPro" id="IPR011060">
    <property type="entry name" value="RibuloseP-bd_barrel"/>
</dbReference>
<comment type="catalytic activity">
    <reaction evidence="1 12 14">
        <text>1-(5-phospho-beta-D-ribosyl)-5-[(5-phospho-beta-D-ribosylamino)methylideneamino]imidazole-4-carboxamide = 5-[(5-phospho-1-deoxy-D-ribulos-1-ylimino)methylamino]-1-(5-phospho-beta-D-ribosyl)imidazole-4-carboxamide</text>
        <dbReference type="Rhea" id="RHEA:15469"/>
        <dbReference type="ChEBI" id="CHEBI:58435"/>
        <dbReference type="ChEBI" id="CHEBI:58525"/>
        <dbReference type="EC" id="5.3.1.16"/>
    </reaction>
</comment>
<dbReference type="GeneID" id="65884124"/>
<comment type="pathway">
    <text evidence="3 12 14">Amino-acid biosynthesis; L-histidine biosynthesis; L-histidine from 5-phospho-alpha-D-ribose 1-diphosphate: step 4/9.</text>
</comment>
<dbReference type="NCBIfam" id="NF010112">
    <property type="entry name" value="PRK13585.1"/>
    <property type="match status" value="1"/>
</dbReference>
<dbReference type="CDD" id="cd04732">
    <property type="entry name" value="HisA"/>
    <property type="match status" value="1"/>
</dbReference>